<dbReference type="GO" id="GO:0003700">
    <property type="term" value="F:DNA-binding transcription factor activity"/>
    <property type="evidence" value="ECO:0007669"/>
    <property type="project" value="InterPro"/>
</dbReference>
<dbReference type="PANTHER" id="PTHR33164">
    <property type="entry name" value="TRANSCRIPTIONAL REGULATOR, MARR FAMILY"/>
    <property type="match status" value="1"/>
</dbReference>
<organism evidence="2">
    <name type="scientific">Ruegeria sp. PrR005</name>
    <dbReference type="NCBI Taxonomy" id="2706882"/>
    <lineage>
        <taxon>Bacteria</taxon>
        <taxon>Pseudomonadati</taxon>
        <taxon>Pseudomonadota</taxon>
        <taxon>Alphaproteobacteria</taxon>
        <taxon>Rhodobacterales</taxon>
        <taxon>Roseobacteraceae</taxon>
        <taxon>Ruegeria</taxon>
    </lineage>
</organism>
<dbReference type="RefSeq" id="WP_164129708.1">
    <property type="nucleotide sequence ID" value="NZ_JAAGOX010000014.1"/>
</dbReference>
<dbReference type="InterPro" id="IPR000835">
    <property type="entry name" value="HTH_MarR-typ"/>
</dbReference>
<sequence>MTIDLSDDLFLVHPDGTAEGPAAATLSFTRSPTVLLTFAGNRFTRAAARHYQSEFGIGAMDWRMLVMLTREPDSSVSHAARTIGIDKAAVSRSLRRLETLGLAAARDGDERRRHWTLTEAGRRMHGRILDSALERQRRLLDGFTPEEVEAFTTYLRRILDNIETLGATDP</sequence>
<dbReference type="InterPro" id="IPR011991">
    <property type="entry name" value="ArsR-like_HTH"/>
</dbReference>
<evidence type="ECO:0000313" key="2">
    <source>
        <dbReference type="EMBL" id="NDW45489.1"/>
    </source>
</evidence>
<dbReference type="InterPro" id="IPR036388">
    <property type="entry name" value="WH-like_DNA-bd_sf"/>
</dbReference>
<reference evidence="2" key="1">
    <citation type="submission" date="2020-02" db="EMBL/GenBank/DDBJ databases">
        <title>Delineation of the pyrene-degrading pathway in Roseobacter clade bacteria by genomic analysis.</title>
        <authorList>
            <person name="Zhou H."/>
            <person name="Wang H."/>
        </authorList>
    </citation>
    <scope>NUCLEOTIDE SEQUENCE</scope>
    <source>
        <strain evidence="2">PrR005</strain>
    </source>
</reference>
<dbReference type="Gene3D" id="1.10.10.10">
    <property type="entry name" value="Winged helix-like DNA-binding domain superfamily/Winged helix DNA-binding domain"/>
    <property type="match status" value="1"/>
</dbReference>
<name>A0A6B2NSK8_9RHOB</name>
<protein>
    <submittedName>
        <fullName evidence="2">Winged helix-turn-helix transcriptional regulator</fullName>
    </submittedName>
</protein>
<comment type="caution">
    <text evidence="2">The sequence shown here is derived from an EMBL/GenBank/DDBJ whole genome shotgun (WGS) entry which is preliminary data.</text>
</comment>
<dbReference type="GO" id="GO:0006950">
    <property type="term" value="P:response to stress"/>
    <property type="evidence" value="ECO:0007669"/>
    <property type="project" value="TreeGrafter"/>
</dbReference>
<dbReference type="PROSITE" id="PS50995">
    <property type="entry name" value="HTH_MARR_2"/>
    <property type="match status" value="1"/>
</dbReference>
<dbReference type="SUPFAM" id="SSF46785">
    <property type="entry name" value="Winged helix' DNA-binding domain"/>
    <property type="match status" value="1"/>
</dbReference>
<gene>
    <name evidence="2" type="ORF">G0P99_11005</name>
</gene>
<dbReference type="AlphaFoldDB" id="A0A6B2NSK8"/>
<accession>A0A6B2NSK8</accession>
<dbReference type="Pfam" id="PF12802">
    <property type="entry name" value="MarR_2"/>
    <property type="match status" value="1"/>
</dbReference>
<evidence type="ECO:0000259" key="1">
    <source>
        <dbReference type="PROSITE" id="PS50995"/>
    </source>
</evidence>
<dbReference type="InterPro" id="IPR039422">
    <property type="entry name" value="MarR/SlyA-like"/>
</dbReference>
<dbReference type="EMBL" id="JAAGOX010000014">
    <property type="protein sequence ID" value="NDW45489.1"/>
    <property type="molecule type" value="Genomic_DNA"/>
</dbReference>
<feature type="domain" description="HTH marR-type" evidence="1">
    <location>
        <begin position="33"/>
        <end position="160"/>
    </location>
</feature>
<dbReference type="InterPro" id="IPR036390">
    <property type="entry name" value="WH_DNA-bd_sf"/>
</dbReference>
<dbReference type="CDD" id="cd00090">
    <property type="entry name" value="HTH_ARSR"/>
    <property type="match status" value="1"/>
</dbReference>
<dbReference type="PANTHER" id="PTHR33164:SF99">
    <property type="entry name" value="MARR FAMILY REGULATORY PROTEIN"/>
    <property type="match status" value="1"/>
</dbReference>
<dbReference type="SMART" id="SM00347">
    <property type="entry name" value="HTH_MARR"/>
    <property type="match status" value="1"/>
</dbReference>
<proteinExistence type="predicted"/>